<dbReference type="GO" id="GO:0006397">
    <property type="term" value="P:mRNA processing"/>
    <property type="evidence" value="ECO:0007669"/>
    <property type="project" value="UniProtKB-KW"/>
</dbReference>
<dbReference type="Pfam" id="PF11935">
    <property type="entry name" value="SYMPK_PTA1_N"/>
    <property type="match status" value="1"/>
</dbReference>
<feature type="domain" description="Symplekin/Pta1 N-terminal" evidence="5">
    <location>
        <begin position="89"/>
        <end position="308"/>
    </location>
</feature>
<proteinExistence type="predicted"/>
<accession>A0A8H3ICC1</accession>
<evidence type="ECO:0000256" key="3">
    <source>
        <dbReference type="ARBA" id="ARBA00023242"/>
    </source>
</evidence>
<name>A0A8H3ICC1_9LECA</name>
<dbReference type="InterPro" id="IPR016024">
    <property type="entry name" value="ARM-type_fold"/>
</dbReference>
<protein>
    <recommendedName>
        <fullName evidence="5">Symplekin/Pta1 N-terminal domain-containing protein</fullName>
    </recommendedName>
</protein>
<feature type="compositionally biased region" description="Acidic residues" evidence="4">
    <location>
        <begin position="420"/>
        <end position="436"/>
    </location>
</feature>
<dbReference type="EMBL" id="CAJPDS010000006">
    <property type="protein sequence ID" value="CAF9908364.1"/>
    <property type="molecule type" value="Genomic_DNA"/>
</dbReference>
<feature type="compositionally biased region" description="Pro residues" evidence="4">
    <location>
        <begin position="718"/>
        <end position="736"/>
    </location>
</feature>
<feature type="region of interest" description="Disordered" evidence="4">
    <location>
        <begin position="712"/>
        <end position="792"/>
    </location>
</feature>
<dbReference type="PANTHER" id="PTHR15245">
    <property type="entry name" value="SYMPLEKIN-RELATED"/>
    <property type="match status" value="1"/>
</dbReference>
<evidence type="ECO:0000313" key="6">
    <source>
        <dbReference type="EMBL" id="CAF9908364.1"/>
    </source>
</evidence>
<reference evidence="6" key="1">
    <citation type="submission" date="2021-03" db="EMBL/GenBank/DDBJ databases">
        <authorList>
            <person name="Tagirdzhanova G."/>
        </authorList>
    </citation>
    <scope>NUCLEOTIDE SEQUENCE</scope>
</reference>
<dbReference type="OrthoDB" id="331600at2759"/>
<dbReference type="GO" id="GO:0005847">
    <property type="term" value="C:mRNA cleavage and polyadenylation specificity factor complex"/>
    <property type="evidence" value="ECO:0007669"/>
    <property type="project" value="TreeGrafter"/>
</dbReference>
<keyword evidence="2" id="KW-0507">mRNA processing</keyword>
<keyword evidence="7" id="KW-1185">Reference proteome</keyword>
<feature type="compositionally biased region" description="Polar residues" evidence="4">
    <location>
        <begin position="404"/>
        <end position="414"/>
    </location>
</feature>
<gene>
    <name evidence="6" type="ORF">HETSPECPRED_008057</name>
</gene>
<dbReference type="Proteomes" id="UP000664521">
    <property type="component" value="Unassembled WGS sequence"/>
</dbReference>
<sequence length="792" mass="87636">MTSSVATQLAQLESARQIVLGDAALYPQIVDGILPIIGPVASLELRRWGAEFLAETLASPTIGSQQKEHLSLLVLQRLRTLLENPHEDAGVIKSVIQAAASAYGPIFKYIINNPHESETWGNMAAIKLNILRRWDNAVAGIRICCIKFVQRVVQLQTPGLIADPRRPDQNELSLSLVPRDHPLIPPPNLEPEASGLLDRLLDIFNEQPSDAVLITATLNCLSPLLRTRQTIANRILNAILSFNPLKHAHPQMSLKDKVQVKSVERTIRMLLLNILRRNESGSFAVRIKQHVERLIQARNEIFDESSRKRSLPVEPTDGLDNAKRARLGAEVQSRAQPPPLPPGPTSIAQLFTLTSDADLTRFDVTQLPIDLIVRITLPVLHGIQQPHLEGAINAVRSRYLSLSQKPIPQPQSSAPHPPGAEEDDDYEPDFEPTEDAEQIRNKADVLPPEDSLQTPMEVVLGPFKLPQPPPLTAEESEQIAKGTINRVFSLMNVLDEPSTVKRQKPGLNRLAGSSYDRDAWMTVITRLAARAPAGLDIETEEEVGNEKGALIRSGSEQSSLSDGIRETLWKYIIEDFRARISIAISWLNEEWFSDRLLSSSSVSSKTKHKHYEKWVLKVLDGILPYLEPKDKILIRFLSEIPAIDENILQRVKSLTRDPERVTLAVNAIHYLVIVRPPVREMCIDALEDLWRNYEDARPSTQKLLQKWRPNILEDIKPDPSPNPPSQPQAPPVPSNPNPSATNGIKSPHPNDTTQPKTEPPHPTEGLDLGAGVEAGGAGAKTERGGGVVAAVG</sequence>
<evidence type="ECO:0000256" key="2">
    <source>
        <dbReference type="ARBA" id="ARBA00022664"/>
    </source>
</evidence>
<dbReference type="InterPro" id="IPR021850">
    <property type="entry name" value="Symplekin/Pta1"/>
</dbReference>
<dbReference type="InterPro" id="IPR011989">
    <property type="entry name" value="ARM-like"/>
</dbReference>
<dbReference type="SUPFAM" id="SSF48371">
    <property type="entry name" value="ARM repeat"/>
    <property type="match status" value="1"/>
</dbReference>
<evidence type="ECO:0000259" key="5">
    <source>
        <dbReference type="Pfam" id="PF11935"/>
    </source>
</evidence>
<dbReference type="Gene3D" id="1.25.10.10">
    <property type="entry name" value="Leucine-rich Repeat Variant"/>
    <property type="match status" value="1"/>
</dbReference>
<organism evidence="6 7">
    <name type="scientific">Heterodermia speciosa</name>
    <dbReference type="NCBI Taxonomy" id="116794"/>
    <lineage>
        <taxon>Eukaryota</taxon>
        <taxon>Fungi</taxon>
        <taxon>Dikarya</taxon>
        <taxon>Ascomycota</taxon>
        <taxon>Pezizomycotina</taxon>
        <taxon>Lecanoromycetes</taxon>
        <taxon>OSLEUM clade</taxon>
        <taxon>Lecanoromycetidae</taxon>
        <taxon>Caliciales</taxon>
        <taxon>Physciaceae</taxon>
        <taxon>Heterodermia</taxon>
    </lineage>
</organism>
<evidence type="ECO:0000256" key="4">
    <source>
        <dbReference type="SAM" id="MobiDB-lite"/>
    </source>
</evidence>
<evidence type="ECO:0000313" key="7">
    <source>
        <dbReference type="Proteomes" id="UP000664521"/>
    </source>
</evidence>
<dbReference type="AlphaFoldDB" id="A0A8H3ICC1"/>
<comment type="subcellular location">
    <subcellularLocation>
        <location evidence="1">Nucleus</location>
    </subcellularLocation>
</comment>
<dbReference type="PANTHER" id="PTHR15245:SF20">
    <property type="entry name" value="SYMPLEKIN"/>
    <property type="match status" value="1"/>
</dbReference>
<keyword evidence="3" id="KW-0539">Nucleus</keyword>
<feature type="region of interest" description="Disordered" evidence="4">
    <location>
        <begin position="404"/>
        <end position="437"/>
    </location>
</feature>
<comment type="caution">
    <text evidence="6">The sequence shown here is derived from an EMBL/GenBank/DDBJ whole genome shotgun (WGS) entry which is preliminary data.</text>
</comment>
<evidence type="ECO:0000256" key="1">
    <source>
        <dbReference type="ARBA" id="ARBA00004123"/>
    </source>
</evidence>
<dbReference type="InterPro" id="IPR032460">
    <property type="entry name" value="Symplekin/Pta1_N"/>
</dbReference>